<dbReference type="GO" id="GO:0000785">
    <property type="term" value="C:chromatin"/>
    <property type="evidence" value="ECO:0000318"/>
    <property type="project" value="GO_Central"/>
</dbReference>
<protein>
    <submittedName>
        <fullName evidence="6">Protein CHROMATIN REMODELING 19</fullName>
    </submittedName>
</protein>
<evidence type="ECO:0000259" key="4">
    <source>
        <dbReference type="PROSITE" id="PS51194"/>
    </source>
</evidence>
<dbReference type="InterPro" id="IPR001650">
    <property type="entry name" value="Helicase_C-like"/>
</dbReference>
<dbReference type="AlphaFoldDB" id="A0A9R0IUY3"/>
<feature type="domain" description="Helicase ATP-binding" evidence="3">
    <location>
        <begin position="227"/>
        <end position="405"/>
    </location>
</feature>
<feature type="compositionally biased region" description="Low complexity" evidence="2">
    <location>
        <begin position="21"/>
        <end position="30"/>
    </location>
</feature>
<dbReference type="Pfam" id="PF00271">
    <property type="entry name" value="Helicase_C"/>
    <property type="match status" value="1"/>
</dbReference>
<feature type="region of interest" description="Disordered" evidence="2">
    <location>
        <begin position="1"/>
        <end position="150"/>
    </location>
</feature>
<dbReference type="SUPFAM" id="SSF52540">
    <property type="entry name" value="P-loop containing nucleoside triphosphate hydrolases"/>
    <property type="match status" value="2"/>
</dbReference>
<keyword evidence="5" id="KW-1185">Reference proteome</keyword>
<dbReference type="OrthoDB" id="5857104at2759"/>
<feature type="compositionally biased region" description="Acidic residues" evidence="2">
    <location>
        <begin position="99"/>
        <end position="150"/>
    </location>
</feature>
<feature type="compositionally biased region" description="Acidic residues" evidence="2">
    <location>
        <begin position="45"/>
        <end position="81"/>
    </location>
</feature>
<dbReference type="CDD" id="cd17919">
    <property type="entry name" value="DEXHc_Snf"/>
    <property type="match status" value="1"/>
</dbReference>
<dbReference type="GeneID" id="110795324"/>
<dbReference type="GO" id="GO:0003677">
    <property type="term" value="F:DNA binding"/>
    <property type="evidence" value="ECO:0000318"/>
    <property type="project" value="GO_Central"/>
</dbReference>
<proteinExistence type="predicted"/>
<dbReference type="PROSITE" id="PS51194">
    <property type="entry name" value="HELICASE_CTER"/>
    <property type="match status" value="1"/>
</dbReference>
<reference evidence="6" key="2">
    <citation type="submission" date="2025-08" db="UniProtKB">
        <authorList>
            <consortium name="RefSeq"/>
        </authorList>
    </citation>
    <scope>IDENTIFICATION</scope>
    <source>
        <tissue evidence="6">Leaf</tissue>
    </source>
</reference>
<dbReference type="CDD" id="cd18793">
    <property type="entry name" value="SF2_C_SNF"/>
    <property type="match status" value="1"/>
</dbReference>
<dbReference type="FunFam" id="3.40.50.10810:FF:000038">
    <property type="entry name" value="Protein CHROMATIN REMODELING 19 isoform A"/>
    <property type="match status" value="1"/>
</dbReference>
<evidence type="ECO:0000256" key="2">
    <source>
        <dbReference type="SAM" id="MobiDB-lite"/>
    </source>
</evidence>
<dbReference type="GO" id="GO:0016787">
    <property type="term" value="F:hydrolase activity"/>
    <property type="evidence" value="ECO:0007669"/>
    <property type="project" value="UniProtKB-KW"/>
</dbReference>
<dbReference type="GO" id="GO:0005634">
    <property type="term" value="C:nucleus"/>
    <property type="evidence" value="ECO:0000318"/>
    <property type="project" value="GO_Central"/>
</dbReference>
<dbReference type="InterPro" id="IPR049730">
    <property type="entry name" value="SNF2/RAD54-like_C"/>
</dbReference>
<dbReference type="GO" id="GO:0045944">
    <property type="term" value="P:positive regulation of transcription by RNA polymerase II"/>
    <property type="evidence" value="ECO:0000318"/>
    <property type="project" value="GO_Central"/>
</dbReference>
<accession>A0A9R0IUY3</accession>
<dbReference type="Gene3D" id="3.40.50.10810">
    <property type="entry name" value="Tandem AAA-ATPase domain"/>
    <property type="match status" value="1"/>
</dbReference>
<dbReference type="RefSeq" id="XP_021856019.1">
    <property type="nucleotide sequence ID" value="XM_022000327.2"/>
</dbReference>
<dbReference type="Pfam" id="PF00176">
    <property type="entry name" value="SNF2-rel_dom"/>
    <property type="match status" value="1"/>
</dbReference>
<sequence>MKRIFDEISDEEWENHDFKPSKVLSSSKPPIESFAFSTRSTPIDLTDDGDEDYQPPPEDDANLEDIDDDLEDLDDDLEDHDADIGTSRGFSRGRRFVVDDDEDDEEEEGNDADLQEVVEVKSDDEEEEEMALLSDTDDDEDEEENWEKEEEDVVGKALQKCAKISADLRKELYGSSKVECESYDVVDPSAAKIVNQEIINAACGAENSDFQPLLKPYQLVGVNFLLLLHRKKIAGAILADEMGLGKTVQAITYLMLLNHLQNDPGPHLVVCPASVLENWERELAKWCPSFSVLQFHGAGRAAYAKELSSLAKDGSRPPFNVILVCYSLFERHSAQQKDDRKILKRWRWSCVLMDEAHALKDKNSYRWKNLMSVAKNANQRLMLTGTPLQNDLHELWSLLEFMLPDLFATENVDLKKLLSADDYDLIARMKSILGPFILRRLKSDVMQQLVPKEQRVEFVCMDREHDDAYKEAVQEYRTVSQARMPKSSGLNSNNVVQVLPRRQISNYFVQFRKIANHPLLVRRIYNNEDIVRFAKKLYPKGVFGHECTLDRVIDEMKTYSDFSIHRLLDNYGIEDVKGVLPDKQVIKSAKCQALAKLLPSLKRDGHRVLIFSQWTSMLDILEWALDVIGVTYRRLDGSTQVTERQTIVDTFNNNTSIFACLLSTRAGGQGLNLTGADTVIIHDMDFNPQIDRQAEDRCHRIGQTKPVTIYRLVTKGTVDEDVYKIAKRKLVLDAAVLESGKVMVDNGMPEKTMGEILSALLEG</sequence>
<dbReference type="KEGG" id="soe:110795324"/>
<dbReference type="GO" id="GO:0031507">
    <property type="term" value="P:heterochromatin formation"/>
    <property type="evidence" value="ECO:0000318"/>
    <property type="project" value="GO_Central"/>
</dbReference>
<dbReference type="Gene3D" id="3.40.50.300">
    <property type="entry name" value="P-loop containing nucleotide triphosphate hydrolases"/>
    <property type="match status" value="1"/>
</dbReference>
<evidence type="ECO:0000256" key="1">
    <source>
        <dbReference type="ARBA" id="ARBA00022801"/>
    </source>
</evidence>
<dbReference type="PROSITE" id="PS51192">
    <property type="entry name" value="HELICASE_ATP_BIND_1"/>
    <property type="match status" value="1"/>
</dbReference>
<dbReference type="InterPro" id="IPR038718">
    <property type="entry name" value="SNF2-like_sf"/>
</dbReference>
<dbReference type="GO" id="GO:0005524">
    <property type="term" value="F:ATP binding"/>
    <property type="evidence" value="ECO:0007669"/>
    <property type="project" value="InterPro"/>
</dbReference>
<gene>
    <name evidence="6" type="primary">LOC110795324</name>
</gene>
<dbReference type="InterPro" id="IPR000330">
    <property type="entry name" value="SNF2_N"/>
</dbReference>
<evidence type="ECO:0000313" key="6">
    <source>
        <dbReference type="RefSeq" id="XP_021856019.1"/>
    </source>
</evidence>
<reference evidence="5" key="1">
    <citation type="journal article" date="2021" name="Nat. Commun.">
        <title>Genomic analyses provide insights into spinach domestication and the genetic basis of agronomic traits.</title>
        <authorList>
            <person name="Cai X."/>
            <person name="Sun X."/>
            <person name="Xu C."/>
            <person name="Sun H."/>
            <person name="Wang X."/>
            <person name="Ge C."/>
            <person name="Zhang Z."/>
            <person name="Wang Q."/>
            <person name="Fei Z."/>
            <person name="Jiao C."/>
            <person name="Wang Q."/>
        </authorList>
    </citation>
    <scope>NUCLEOTIDE SEQUENCE [LARGE SCALE GENOMIC DNA]</scope>
    <source>
        <strain evidence="5">cv. Varoflay</strain>
    </source>
</reference>
<dbReference type="SMART" id="SM00487">
    <property type="entry name" value="DEXDc"/>
    <property type="match status" value="1"/>
</dbReference>
<keyword evidence="1" id="KW-0378">Hydrolase</keyword>
<dbReference type="PANTHER" id="PTHR10799">
    <property type="entry name" value="SNF2/RAD54 HELICASE FAMILY"/>
    <property type="match status" value="1"/>
</dbReference>
<name>A0A9R0IUY3_SPIOL</name>
<feature type="domain" description="Helicase C-terminal" evidence="4">
    <location>
        <begin position="593"/>
        <end position="756"/>
    </location>
</feature>
<dbReference type="InterPro" id="IPR014001">
    <property type="entry name" value="Helicase_ATP-bd"/>
</dbReference>
<dbReference type="InterPro" id="IPR027417">
    <property type="entry name" value="P-loop_NTPase"/>
</dbReference>
<dbReference type="GO" id="GO:0140750">
    <property type="term" value="F:nucleosome array spacer activity"/>
    <property type="evidence" value="ECO:0000318"/>
    <property type="project" value="GO_Central"/>
</dbReference>
<dbReference type="Proteomes" id="UP000813463">
    <property type="component" value="Chromosome 3"/>
</dbReference>
<dbReference type="GO" id="GO:0000729">
    <property type="term" value="P:DNA double-strand break processing"/>
    <property type="evidence" value="ECO:0000318"/>
    <property type="project" value="GO_Central"/>
</dbReference>
<evidence type="ECO:0000313" key="5">
    <source>
        <dbReference type="Proteomes" id="UP000813463"/>
    </source>
</evidence>
<dbReference type="SMART" id="SM00490">
    <property type="entry name" value="HELICc"/>
    <property type="match status" value="1"/>
</dbReference>
<evidence type="ECO:0000259" key="3">
    <source>
        <dbReference type="PROSITE" id="PS51192"/>
    </source>
</evidence>
<organism evidence="5 6">
    <name type="scientific">Spinacia oleracea</name>
    <name type="common">Spinach</name>
    <dbReference type="NCBI Taxonomy" id="3562"/>
    <lineage>
        <taxon>Eukaryota</taxon>
        <taxon>Viridiplantae</taxon>
        <taxon>Streptophyta</taxon>
        <taxon>Embryophyta</taxon>
        <taxon>Tracheophyta</taxon>
        <taxon>Spermatophyta</taxon>
        <taxon>Magnoliopsida</taxon>
        <taxon>eudicotyledons</taxon>
        <taxon>Gunneridae</taxon>
        <taxon>Pentapetalae</taxon>
        <taxon>Caryophyllales</taxon>
        <taxon>Chenopodiaceae</taxon>
        <taxon>Chenopodioideae</taxon>
        <taxon>Anserineae</taxon>
        <taxon>Spinacia</taxon>
    </lineage>
</organism>
<dbReference type="GO" id="GO:0003682">
    <property type="term" value="F:chromatin binding"/>
    <property type="evidence" value="ECO:0000318"/>
    <property type="project" value="GO_Central"/>
</dbReference>